<evidence type="ECO:0000256" key="2">
    <source>
        <dbReference type="SAM" id="SignalP"/>
    </source>
</evidence>
<evidence type="ECO:0000313" key="4">
    <source>
        <dbReference type="EMBL" id="PIP19144.1"/>
    </source>
</evidence>
<dbReference type="PANTHER" id="PTHR30373">
    <property type="entry name" value="UPF0603 PROTEIN YGCG"/>
    <property type="match status" value="1"/>
</dbReference>
<keyword evidence="1" id="KW-1133">Transmembrane helix</keyword>
<evidence type="ECO:0000256" key="1">
    <source>
        <dbReference type="SAM" id="Phobius"/>
    </source>
</evidence>
<comment type="caution">
    <text evidence="4">The sequence shown here is derived from an EMBL/GenBank/DDBJ whole genome shotgun (WGS) entry which is preliminary data.</text>
</comment>
<keyword evidence="1" id="KW-0472">Membrane</keyword>
<feature type="non-terminal residue" evidence="4">
    <location>
        <position position="227"/>
    </location>
</feature>
<keyword evidence="1" id="KW-0812">Transmembrane</keyword>
<dbReference type="EMBL" id="PCRK01000108">
    <property type="protein sequence ID" value="PIP19144.1"/>
    <property type="molecule type" value="Genomic_DNA"/>
</dbReference>
<protein>
    <recommendedName>
        <fullName evidence="3">TPM domain-containing protein</fullName>
    </recommendedName>
</protein>
<accession>A0A2G9YIW7</accession>
<dbReference type="PANTHER" id="PTHR30373:SF2">
    <property type="entry name" value="UPF0603 PROTEIN YGCG"/>
    <property type="match status" value="1"/>
</dbReference>
<feature type="transmembrane region" description="Helical" evidence="1">
    <location>
        <begin position="180"/>
        <end position="200"/>
    </location>
</feature>
<sequence length="227" mass="24901">MRKLWLLFFLLAWPFSVYAENIPQPEGWVNDFAGVINPEYKEKINALILELEAKTSSEIVVVTVTSIAPYDETQYARMLFDKWKPGKKGKDNGVLVLLAVKERRWRIETGYGVEGILPDGICGEIGRNYMAPYFKTGKYSEGIYYGVDKIAGIIAKETGVKLETISGSANAPSTSGPENYIIFILILFFILSGLVFPFLFGPIDYNRSSGGNYGGGFGGGGFGGGGF</sequence>
<name>A0A2G9YIW7_9BACT</name>
<dbReference type="Pfam" id="PF04536">
    <property type="entry name" value="TPM_phosphatase"/>
    <property type="match status" value="1"/>
</dbReference>
<proteinExistence type="predicted"/>
<evidence type="ECO:0000259" key="3">
    <source>
        <dbReference type="Pfam" id="PF04536"/>
    </source>
</evidence>
<dbReference type="InterPro" id="IPR007621">
    <property type="entry name" value="TPM_dom"/>
</dbReference>
<feature type="domain" description="TPM" evidence="3">
    <location>
        <begin position="29"/>
        <end position="151"/>
    </location>
</feature>
<feature type="signal peptide" evidence="2">
    <location>
        <begin position="1"/>
        <end position="19"/>
    </location>
</feature>
<feature type="chain" id="PRO_5013923761" description="TPM domain-containing protein" evidence="2">
    <location>
        <begin position="20"/>
        <end position="227"/>
    </location>
</feature>
<dbReference type="Proteomes" id="UP000231292">
    <property type="component" value="Unassembled WGS sequence"/>
</dbReference>
<evidence type="ECO:0000313" key="5">
    <source>
        <dbReference type="Proteomes" id="UP000231292"/>
    </source>
</evidence>
<gene>
    <name evidence="4" type="ORF">COX41_04400</name>
</gene>
<organism evidence="4 5">
    <name type="scientific">Candidatus Sherwoodlollariibacterium unditelluris</name>
    <dbReference type="NCBI Taxonomy" id="1974757"/>
    <lineage>
        <taxon>Bacteria</taxon>
        <taxon>Pseudomonadati</taxon>
        <taxon>Candidatus Omnitrophota</taxon>
        <taxon>Candidatus Sherwoodlollariibacterium</taxon>
    </lineage>
</organism>
<dbReference type="AlphaFoldDB" id="A0A2G9YIW7"/>
<dbReference type="Gene3D" id="3.10.310.50">
    <property type="match status" value="1"/>
</dbReference>
<keyword evidence="2" id="KW-0732">Signal</keyword>
<reference evidence="4 5" key="1">
    <citation type="submission" date="2017-09" db="EMBL/GenBank/DDBJ databases">
        <title>Depth-based differentiation of microbial function through sediment-hosted aquifers and enrichment of novel symbionts in the deep terrestrial subsurface.</title>
        <authorList>
            <person name="Probst A.J."/>
            <person name="Ladd B."/>
            <person name="Jarett J.K."/>
            <person name="Geller-Mcgrath D.E."/>
            <person name="Sieber C.M."/>
            <person name="Emerson J.B."/>
            <person name="Anantharaman K."/>
            <person name="Thomas B.C."/>
            <person name="Malmstrom R."/>
            <person name="Stieglmeier M."/>
            <person name="Klingl A."/>
            <person name="Woyke T."/>
            <person name="Ryan C.M."/>
            <person name="Banfield J.F."/>
        </authorList>
    </citation>
    <scope>NUCLEOTIDE SEQUENCE [LARGE SCALE GENOMIC DNA]</scope>
    <source>
        <strain evidence="4">CG23_combo_of_CG06-09_8_20_14_all_41_10</strain>
    </source>
</reference>